<reference evidence="6 7" key="1">
    <citation type="submission" date="2018-05" db="EMBL/GenBank/DDBJ databases">
        <title>Genomic Encyclopedia of Type Strains, Phase III (KMG-III): the genomes of soil and plant-associated and newly described type strains.</title>
        <authorList>
            <person name="Whitman W."/>
        </authorList>
    </citation>
    <scope>NUCLEOTIDE SEQUENCE [LARGE SCALE GENOMIC DNA]</scope>
    <source>
        <strain evidence="6 7">CECT 5696</strain>
    </source>
</reference>
<evidence type="ECO:0000313" key="6">
    <source>
        <dbReference type="EMBL" id="PWW07358.1"/>
    </source>
</evidence>
<proteinExistence type="inferred from homology"/>
<dbReference type="InterPro" id="IPR029044">
    <property type="entry name" value="Nucleotide-diphossugar_trans"/>
</dbReference>
<dbReference type="Proteomes" id="UP000246635">
    <property type="component" value="Unassembled WGS sequence"/>
</dbReference>
<name>A0A2V2YYM6_9BACL</name>
<evidence type="ECO:0000259" key="5">
    <source>
        <dbReference type="Pfam" id="PF00535"/>
    </source>
</evidence>
<dbReference type="Pfam" id="PF00535">
    <property type="entry name" value="Glycos_transf_2"/>
    <property type="match status" value="1"/>
</dbReference>
<dbReference type="PANTHER" id="PTHR43179">
    <property type="entry name" value="RHAMNOSYLTRANSFERASE WBBL"/>
    <property type="match status" value="1"/>
</dbReference>
<dbReference type="OrthoDB" id="8936324at2"/>
<evidence type="ECO:0000313" key="7">
    <source>
        <dbReference type="Proteomes" id="UP000246635"/>
    </source>
</evidence>
<protein>
    <submittedName>
        <fullName evidence="6">GT2 family glycosyltransferase</fullName>
    </submittedName>
</protein>
<feature type="domain" description="Glycosyltransferase 2-like" evidence="5">
    <location>
        <begin position="9"/>
        <end position="177"/>
    </location>
</feature>
<dbReference type="GO" id="GO:0016757">
    <property type="term" value="F:glycosyltransferase activity"/>
    <property type="evidence" value="ECO:0007669"/>
    <property type="project" value="UniProtKB-KW"/>
</dbReference>
<dbReference type="Gene3D" id="3.90.550.10">
    <property type="entry name" value="Spore Coat Polysaccharide Biosynthesis Protein SpsA, Chain A"/>
    <property type="match status" value="1"/>
</dbReference>
<evidence type="ECO:0000256" key="1">
    <source>
        <dbReference type="ARBA" id="ARBA00004776"/>
    </source>
</evidence>
<organism evidence="6 7">
    <name type="scientific">Paenibacillus cellulosilyticus</name>
    <dbReference type="NCBI Taxonomy" id="375489"/>
    <lineage>
        <taxon>Bacteria</taxon>
        <taxon>Bacillati</taxon>
        <taxon>Bacillota</taxon>
        <taxon>Bacilli</taxon>
        <taxon>Bacillales</taxon>
        <taxon>Paenibacillaceae</taxon>
        <taxon>Paenibacillus</taxon>
    </lineage>
</organism>
<dbReference type="InterPro" id="IPR001173">
    <property type="entry name" value="Glyco_trans_2-like"/>
</dbReference>
<dbReference type="PANTHER" id="PTHR43179:SF12">
    <property type="entry name" value="GALACTOFURANOSYLTRANSFERASE GLFT2"/>
    <property type="match status" value="1"/>
</dbReference>
<sequence length="254" mass="28250">MSTSAKVTSIIIPTYNGLPLLQRLIQSIRTYTDEQVTPYELIVVDNGSSDGTAEWCASSGITFVAVTGNIGFPSACNKGLRIASGEQLMLLNNDIVVTPNWLLNLSAGLAQEPSIGLAGPVTNYASGQQQVTYSFDGIEQFMRIAEQTNRSDPNARERVLRIVGLCMLFKREVYEKVGELDERFSPGHYEDDDYCLRIRMNGYGLMMCRDALIYHEGSASFRQQGEDTVKQLLARNRQLFIDKWGIDPSVFIGT</sequence>
<comment type="pathway">
    <text evidence="1">Cell wall biogenesis; cell wall polysaccharide biosynthesis.</text>
</comment>
<keyword evidence="7" id="KW-1185">Reference proteome</keyword>
<evidence type="ECO:0000256" key="2">
    <source>
        <dbReference type="ARBA" id="ARBA00006739"/>
    </source>
</evidence>
<keyword evidence="3" id="KW-0328">Glycosyltransferase</keyword>
<gene>
    <name evidence="6" type="ORF">DFQ01_102250</name>
</gene>
<dbReference type="EMBL" id="QGTQ01000002">
    <property type="protein sequence ID" value="PWW07358.1"/>
    <property type="molecule type" value="Genomic_DNA"/>
</dbReference>
<dbReference type="AlphaFoldDB" id="A0A2V2YYM6"/>
<keyword evidence="4 6" id="KW-0808">Transferase</keyword>
<comment type="caution">
    <text evidence="6">The sequence shown here is derived from an EMBL/GenBank/DDBJ whole genome shotgun (WGS) entry which is preliminary data.</text>
</comment>
<evidence type="ECO:0000256" key="3">
    <source>
        <dbReference type="ARBA" id="ARBA00022676"/>
    </source>
</evidence>
<accession>A0A2V2YYM6</accession>
<dbReference type="CDD" id="cd04186">
    <property type="entry name" value="GT_2_like_c"/>
    <property type="match status" value="1"/>
</dbReference>
<evidence type="ECO:0000256" key="4">
    <source>
        <dbReference type="ARBA" id="ARBA00022679"/>
    </source>
</evidence>
<comment type="similarity">
    <text evidence="2">Belongs to the glycosyltransferase 2 family.</text>
</comment>
<dbReference type="RefSeq" id="WP_110042606.1">
    <property type="nucleotide sequence ID" value="NZ_CP054612.1"/>
</dbReference>
<dbReference type="SUPFAM" id="SSF53448">
    <property type="entry name" value="Nucleotide-diphospho-sugar transferases"/>
    <property type="match status" value="1"/>
</dbReference>